<keyword evidence="2" id="KW-1185">Reference proteome</keyword>
<accession>A0A9P7JVE2</accession>
<dbReference type="EMBL" id="JABBWM010000018">
    <property type="protein sequence ID" value="KAG2111309.1"/>
    <property type="molecule type" value="Genomic_DNA"/>
</dbReference>
<feature type="non-terminal residue" evidence="1">
    <location>
        <position position="1"/>
    </location>
</feature>
<evidence type="ECO:0000313" key="1">
    <source>
        <dbReference type="EMBL" id="KAG2111309.1"/>
    </source>
</evidence>
<evidence type="ECO:0000313" key="2">
    <source>
        <dbReference type="Proteomes" id="UP000823399"/>
    </source>
</evidence>
<organism evidence="1 2">
    <name type="scientific">Suillus discolor</name>
    <dbReference type="NCBI Taxonomy" id="1912936"/>
    <lineage>
        <taxon>Eukaryota</taxon>
        <taxon>Fungi</taxon>
        <taxon>Dikarya</taxon>
        <taxon>Basidiomycota</taxon>
        <taxon>Agaricomycotina</taxon>
        <taxon>Agaricomycetes</taxon>
        <taxon>Agaricomycetidae</taxon>
        <taxon>Boletales</taxon>
        <taxon>Suillineae</taxon>
        <taxon>Suillaceae</taxon>
        <taxon>Suillus</taxon>
    </lineage>
</organism>
<name>A0A9P7JVE2_9AGAM</name>
<dbReference type="OrthoDB" id="3208495at2759"/>
<sequence>DPRPAFIPFQTEPNTMGLYRMYPTRPTLAPEGLLTLERVTDAPTLDSDQAAVHGVHPGLSTPEISAKHLFDGFSNHTSRVLMAWHYSGTNSNSAVNVNRLAEFL</sequence>
<gene>
    <name evidence="1" type="ORF">F5147DRAFT_551180</name>
</gene>
<dbReference type="GeneID" id="64692664"/>
<comment type="caution">
    <text evidence="1">The sequence shown here is derived from an EMBL/GenBank/DDBJ whole genome shotgun (WGS) entry which is preliminary data.</text>
</comment>
<protein>
    <submittedName>
        <fullName evidence="1">Uncharacterized protein</fullName>
    </submittedName>
</protein>
<dbReference type="Proteomes" id="UP000823399">
    <property type="component" value="Unassembled WGS sequence"/>
</dbReference>
<feature type="non-terminal residue" evidence="1">
    <location>
        <position position="104"/>
    </location>
</feature>
<reference evidence="1" key="1">
    <citation type="journal article" date="2020" name="New Phytol.">
        <title>Comparative genomics reveals dynamic genome evolution in host specialist ectomycorrhizal fungi.</title>
        <authorList>
            <person name="Lofgren L.A."/>
            <person name="Nguyen N.H."/>
            <person name="Vilgalys R."/>
            <person name="Ruytinx J."/>
            <person name="Liao H.L."/>
            <person name="Branco S."/>
            <person name="Kuo A."/>
            <person name="LaButti K."/>
            <person name="Lipzen A."/>
            <person name="Andreopoulos W."/>
            <person name="Pangilinan J."/>
            <person name="Riley R."/>
            <person name="Hundley H."/>
            <person name="Na H."/>
            <person name="Barry K."/>
            <person name="Grigoriev I.V."/>
            <person name="Stajich J.E."/>
            <person name="Kennedy P.G."/>
        </authorList>
    </citation>
    <scope>NUCLEOTIDE SEQUENCE</scope>
    <source>
        <strain evidence="1">FC423</strain>
    </source>
</reference>
<dbReference type="RefSeq" id="XP_041294668.1">
    <property type="nucleotide sequence ID" value="XM_041430405.1"/>
</dbReference>
<dbReference type="AlphaFoldDB" id="A0A9P7JVE2"/>
<proteinExistence type="predicted"/>